<evidence type="ECO:0000313" key="3">
    <source>
        <dbReference type="Proteomes" id="UP000235786"/>
    </source>
</evidence>
<sequence length="140" mass="15577">MPGRGKGMYGGKYPLLTVPRQQQGVCRNRRKASGTTRRQHPRTRPAAIYPCPGGRHGRVGIYQPTPQPDLKYKLWRGNTPAGVSRVVYDNAYNNENCTIHKGISADAAKGARECGLVRDLTIDKLIRIGLLPYDFVDDDI</sequence>
<evidence type="ECO:0000313" key="2">
    <source>
        <dbReference type="EMBL" id="PMD48427.1"/>
    </source>
</evidence>
<dbReference type="AlphaFoldDB" id="A0A2J6SCE2"/>
<gene>
    <name evidence="2" type="ORF">L207DRAFT_7036</name>
</gene>
<feature type="region of interest" description="Disordered" evidence="1">
    <location>
        <begin position="23"/>
        <end position="57"/>
    </location>
</feature>
<dbReference type="OrthoDB" id="3563901at2759"/>
<feature type="compositionally biased region" description="Basic residues" evidence="1">
    <location>
        <begin position="27"/>
        <end position="43"/>
    </location>
</feature>
<keyword evidence="3" id="KW-1185">Reference proteome</keyword>
<protein>
    <submittedName>
        <fullName evidence="2">Uncharacterized protein</fullName>
    </submittedName>
</protein>
<organism evidence="2 3">
    <name type="scientific">Hyaloscypha variabilis (strain UAMH 11265 / GT02V1 / F)</name>
    <name type="common">Meliniomyces variabilis</name>
    <dbReference type="NCBI Taxonomy" id="1149755"/>
    <lineage>
        <taxon>Eukaryota</taxon>
        <taxon>Fungi</taxon>
        <taxon>Dikarya</taxon>
        <taxon>Ascomycota</taxon>
        <taxon>Pezizomycotina</taxon>
        <taxon>Leotiomycetes</taxon>
        <taxon>Helotiales</taxon>
        <taxon>Hyaloscyphaceae</taxon>
        <taxon>Hyaloscypha</taxon>
        <taxon>Hyaloscypha variabilis</taxon>
    </lineage>
</organism>
<dbReference type="EMBL" id="KZ613937">
    <property type="protein sequence ID" value="PMD48427.1"/>
    <property type="molecule type" value="Genomic_DNA"/>
</dbReference>
<dbReference type="Proteomes" id="UP000235786">
    <property type="component" value="Unassembled WGS sequence"/>
</dbReference>
<evidence type="ECO:0000256" key="1">
    <source>
        <dbReference type="SAM" id="MobiDB-lite"/>
    </source>
</evidence>
<reference evidence="2 3" key="1">
    <citation type="submission" date="2016-04" db="EMBL/GenBank/DDBJ databases">
        <title>A degradative enzymes factory behind the ericoid mycorrhizal symbiosis.</title>
        <authorList>
            <consortium name="DOE Joint Genome Institute"/>
            <person name="Martino E."/>
            <person name="Morin E."/>
            <person name="Grelet G."/>
            <person name="Kuo A."/>
            <person name="Kohler A."/>
            <person name="Daghino S."/>
            <person name="Barry K."/>
            <person name="Choi C."/>
            <person name="Cichocki N."/>
            <person name="Clum A."/>
            <person name="Copeland A."/>
            <person name="Hainaut M."/>
            <person name="Haridas S."/>
            <person name="Labutti K."/>
            <person name="Lindquist E."/>
            <person name="Lipzen A."/>
            <person name="Khouja H.-R."/>
            <person name="Murat C."/>
            <person name="Ohm R."/>
            <person name="Olson A."/>
            <person name="Spatafora J."/>
            <person name="Veneault-Fourrey C."/>
            <person name="Henrissat B."/>
            <person name="Grigoriev I."/>
            <person name="Martin F."/>
            <person name="Perotto S."/>
        </authorList>
    </citation>
    <scope>NUCLEOTIDE SEQUENCE [LARGE SCALE GENOMIC DNA]</scope>
    <source>
        <strain evidence="2 3">F</strain>
    </source>
</reference>
<proteinExistence type="predicted"/>
<name>A0A2J6SCE2_HYAVF</name>
<accession>A0A2J6SCE2</accession>